<dbReference type="GO" id="GO:0046872">
    <property type="term" value="F:metal ion binding"/>
    <property type="evidence" value="ECO:0007669"/>
    <property type="project" value="UniProtKB-KW"/>
</dbReference>
<evidence type="ECO:0000256" key="14">
    <source>
        <dbReference type="ARBA" id="ARBA00023180"/>
    </source>
</evidence>
<comment type="caution">
    <text evidence="18">The sequence shown here is derived from an EMBL/GenBank/DDBJ whole genome shotgun (WGS) entry which is preliminary data.</text>
</comment>
<evidence type="ECO:0000256" key="4">
    <source>
        <dbReference type="ARBA" id="ARBA00022670"/>
    </source>
</evidence>
<keyword evidence="9" id="KW-0130">Cell adhesion</keyword>
<evidence type="ECO:0000256" key="17">
    <source>
        <dbReference type="RuleBase" id="RU366077"/>
    </source>
</evidence>
<dbReference type="Gene3D" id="3.90.132.10">
    <property type="entry name" value="Leishmanolysin , domain 2"/>
    <property type="match status" value="1"/>
</dbReference>
<keyword evidence="11" id="KW-0472">Membrane</keyword>
<evidence type="ECO:0000256" key="16">
    <source>
        <dbReference type="PIRSR" id="PIRSR601577-2"/>
    </source>
</evidence>
<protein>
    <recommendedName>
        <fullName evidence="17">Leishmanolysin-like peptidase</fullName>
        <ecNumber evidence="17">3.4.24.-</ecNumber>
    </recommendedName>
</protein>
<evidence type="ECO:0000256" key="11">
    <source>
        <dbReference type="ARBA" id="ARBA00023136"/>
    </source>
</evidence>
<evidence type="ECO:0000313" key="19">
    <source>
        <dbReference type="Proteomes" id="UP000192257"/>
    </source>
</evidence>
<feature type="binding site" evidence="16">
    <location>
        <position position="239"/>
    </location>
    <ligand>
        <name>Zn(2+)</name>
        <dbReference type="ChEBI" id="CHEBI:29105"/>
        <note>catalytic</note>
    </ligand>
</feature>
<dbReference type="GeneID" id="39985946"/>
<dbReference type="GO" id="GO:0006508">
    <property type="term" value="P:proteolysis"/>
    <property type="evidence" value="ECO:0007669"/>
    <property type="project" value="UniProtKB-KW"/>
</dbReference>
<keyword evidence="8 16" id="KW-0862">Zinc</keyword>
<comment type="catalytic activity">
    <reaction evidence="1">
        <text>Preference for hydrophobic residues at P1 and P1' and basic residues at P2' and P3'. A model nonapeptide is cleaved at -Ala-Tyr-|-Leu-Lys-Lys-.</text>
        <dbReference type="EC" id="3.4.24.36"/>
    </reaction>
</comment>
<keyword evidence="14" id="KW-0325">Glycoprotein</keyword>
<dbReference type="GO" id="GO:0016020">
    <property type="term" value="C:membrane"/>
    <property type="evidence" value="ECO:0007669"/>
    <property type="project" value="UniProtKB-SubCell"/>
</dbReference>
<evidence type="ECO:0000256" key="1">
    <source>
        <dbReference type="ARBA" id="ARBA00001249"/>
    </source>
</evidence>
<dbReference type="EC" id="3.4.24.-" evidence="17"/>
<organism evidence="18 19">
    <name type="scientific">Trypanosoma theileri</name>
    <dbReference type="NCBI Taxonomy" id="67003"/>
    <lineage>
        <taxon>Eukaryota</taxon>
        <taxon>Discoba</taxon>
        <taxon>Euglenozoa</taxon>
        <taxon>Kinetoplastea</taxon>
        <taxon>Metakinetoplastina</taxon>
        <taxon>Trypanosomatida</taxon>
        <taxon>Trypanosomatidae</taxon>
        <taxon>Trypanosoma</taxon>
    </lineage>
</organism>
<dbReference type="PANTHER" id="PTHR10942">
    <property type="entry name" value="LEISHMANOLYSIN-LIKE PEPTIDASE"/>
    <property type="match status" value="1"/>
</dbReference>
<evidence type="ECO:0000256" key="9">
    <source>
        <dbReference type="ARBA" id="ARBA00022889"/>
    </source>
</evidence>
<evidence type="ECO:0000256" key="13">
    <source>
        <dbReference type="ARBA" id="ARBA00023157"/>
    </source>
</evidence>
<evidence type="ECO:0000256" key="3">
    <source>
        <dbReference type="ARBA" id="ARBA00005860"/>
    </source>
</evidence>
<evidence type="ECO:0000256" key="7">
    <source>
        <dbReference type="ARBA" id="ARBA00022801"/>
    </source>
</evidence>
<accession>A0A1X0NVC3</accession>
<feature type="binding site" evidence="16">
    <location>
        <position position="235"/>
    </location>
    <ligand>
        <name>Zn(2+)</name>
        <dbReference type="ChEBI" id="CHEBI:29105"/>
        <note>catalytic</note>
    </ligand>
</feature>
<gene>
    <name evidence="18" type="ORF">TM35_000162940</name>
</gene>
<dbReference type="RefSeq" id="XP_028882722.1">
    <property type="nucleotide sequence ID" value="XM_029026166.1"/>
</dbReference>
<dbReference type="Proteomes" id="UP000192257">
    <property type="component" value="Unassembled WGS sequence"/>
</dbReference>
<dbReference type="EMBL" id="NBCO01000016">
    <property type="protein sequence ID" value="ORC88656.1"/>
    <property type="molecule type" value="Genomic_DNA"/>
</dbReference>
<dbReference type="SUPFAM" id="SSF55486">
    <property type="entry name" value="Metalloproteases ('zincins'), catalytic domain"/>
    <property type="match status" value="1"/>
</dbReference>
<evidence type="ECO:0000256" key="10">
    <source>
        <dbReference type="ARBA" id="ARBA00023049"/>
    </source>
</evidence>
<proteinExistence type="inferred from homology"/>
<dbReference type="AlphaFoldDB" id="A0A1X0NVC3"/>
<keyword evidence="7 17" id="KW-0378">Hydrolase</keyword>
<feature type="binding site" evidence="16">
    <location>
        <position position="314"/>
    </location>
    <ligand>
        <name>Zn(2+)</name>
        <dbReference type="ChEBI" id="CHEBI:29105"/>
        <note>catalytic</note>
    </ligand>
</feature>
<evidence type="ECO:0000256" key="8">
    <source>
        <dbReference type="ARBA" id="ARBA00022833"/>
    </source>
</evidence>
<keyword evidence="13" id="KW-1015">Disulfide bond</keyword>
<dbReference type="GO" id="GO:0004222">
    <property type="term" value="F:metalloendopeptidase activity"/>
    <property type="evidence" value="ECO:0007669"/>
    <property type="project" value="UniProtKB-UniRule"/>
</dbReference>
<evidence type="ECO:0000313" key="18">
    <source>
        <dbReference type="EMBL" id="ORC88656.1"/>
    </source>
</evidence>
<comment type="subcellular location">
    <subcellularLocation>
        <location evidence="2">Membrane</location>
    </subcellularLocation>
</comment>
<dbReference type="FunFam" id="3.90.132.10:FF:000001">
    <property type="entry name" value="leishmanolysin-like peptidase isoform X2"/>
    <property type="match status" value="1"/>
</dbReference>
<keyword evidence="4 17" id="KW-0645">Protease</keyword>
<dbReference type="GO" id="GO:0005737">
    <property type="term" value="C:cytoplasm"/>
    <property type="evidence" value="ECO:0007669"/>
    <property type="project" value="TreeGrafter"/>
</dbReference>
<evidence type="ECO:0000256" key="15">
    <source>
        <dbReference type="PIRSR" id="PIRSR601577-1"/>
    </source>
</evidence>
<comment type="similarity">
    <text evidence="3 17">Belongs to the peptidase M8 family.</text>
</comment>
<evidence type="ECO:0000256" key="2">
    <source>
        <dbReference type="ARBA" id="ARBA00004370"/>
    </source>
</evidence>
<comment type="cofactor">
    <cofactor evidence="16 17">
        <name>Zn(2+)</name>
        <dbReference type="ChEBI" id="CHEBI:29105"/>
    </cofactor>
    <text evidence="16 17">Binds 1 zinc ion per subunit.</text>
</comment>
<keyword evidence="5 16" id="KW-0479">Metal-binding</keyword>
<dbReference type="InterPro" id="IPR001577">
    <property type="entry name" value="Peptidase_M8"/>
</dbReference>
<evidence type="ECO:0000256" key="5">
    <source>
        <dbReference type="ARBA" id="ARBA00022723"/>
    </source>
</evidence>
<dbReference type="PANTHER" id="PTHR10942:SF0">
    <property type="entry name" value="LEISHMANOLYSIN-LIKE PEPTIDASE"/>
    <property type="match status" value="1"/>
</dbReference>
<dbReference type="VEuPathDB" id="TriTrypDB:TM35_000162940"/>
<evidence type="ECO:0000256" key="12">
    <source>
        <dbReference type="ARBA" id="ARBA00023145"/>
    </source>
</evidence>
<dbReference type="GO" id="GO:0007155">
    <property type="term" value="P:cell adhesion"/>
    <property type="evidence" value="ECO:0007669"/>
    <property type="project" value="UniProtKB-KW"/>
</dbReference>
<dbReference type="Gene3D" id="3.10.170.20">
    <property type="match status" value="1"/>
</dbReference>
<evidence type="ECO:0000256" key="6">
    <source>
        <dbReference type="ARBA" id="ARBA00022729"/>
    </source>
</evidence>
<dbReference type="OrthoDB" id="10266053at2759"/>
<reference evidence="18 19" key="1">
    <citation type="submission" date="2017-03" db="EMBL/GenBank/DDBJ databases">
        <title>An alternative strategy for trypanosome survival in the mammalian bloodstream revealed through genome and transcriptome analysis of the ubiquitous bovine parasite Trypanosoma (Megatrypanum) theileri.</title>
        <authorList>
            <person name="Kelly S."/>
            <person name="Ivens A."/>
            <person name="Mott A."/>
            <person name="O'Neill E."/>
            <person name="Emms D."/>
            <person name="Macleod O."/>
            <person name="Voorheis P."/>
            <person name="Matthews J."/>
            <person name="Matthews K."/>
            <person name="Carrington M."/>
        </authorList>
    </citation>
    <scope>NUCLEOTIDE SEQUENCE [LARGE SCALE GENOMIC DNA]</scope>
    <source>
        <strain evidence="18">Edinburgh</strain>
    </source>
</reference>
<keyword evidence="10 16" id="KW-0482">Metalloprotease</keyword>
<keyword evidence="6" id="KW-0732">Signal</keyword>
<name>A0A1X0NVC3_9TRYP</name>
<sequence>MKSLIFIEVHYHFPKALFLLSVFTLFTLLGASHVYADNTLGKSNHYRCMHDEVAIPLNKLPYVNVGQSNPKLNLRGSPIEAFTAAARENIRFRPSYALNSSCTFVGQTVNTYTGGTAVCRKEDILTPRKNRTVMALVESALDFLGKALLVDPQAIMNVPADVCGTLKTPAAQYTKVDFVVFVTANPRETPSDVIAWARACARDPLTQRPVIGHINFIPSSIKDHVGELEKRVAMHEITHSLGFTDIANTAKGITGSGGFGTSGSVVVYRPNLGKNVTLITTPKVVEVARKHFGCPTLDGVEVEDAGGPGTAGSHWKKRILFEEVLVGVVTSPTLFYSSFTLAFLQDLGYYTANFDVAEDNFRWGRNSTCRFLYNKCNDQDEGVNEFCFGSSKSSVCTNDRLGFGRCDNTEYNRDLPIMYQYFGKKNAGGSLAEMDYCPFIMGYTNVNCINEQLYDPSNLFGSEINSYSRCFDSNMITGAFPNIGNGVRCFPFACTEYGQLIIRVQGQTAPCPENGDAGNADTSKLIGVHGKIKCPRAVEFCGTTNVSQTSAILPETLFTRAIPFISPVKVYTALDFTHEYAETCADRVKCADNLTLFPVCRFLTKKVLDCFGRDCESTMNQWFYKNKIIQKCQDPKTLAQSCLDGWIGVNKLCAVASAAYPLRVQFSLFTTLFVTLMVTFLN</sequence>
<dbReference type="Pfam" id="PF01457">
    <property type="entry name" value="Peptidase_M8"/>
    <property type="match status" value="1"/>
</dbReference>
<keyword evidence="19" id="KW-1185">Reference proteome</keyword>
<dbReference type="Gene3D" id="2.10.55.10">
    <property type="entry name" value="Leishmanolysin domain 3"/>
    <property type="match status" value="1"/>
</dbReference>
<feature type="active site" evidence="15">
    <location>
        <position position="236"/>
    </location>
</feature>
<keyword evidence="12" id="KW-0865">Zymogen</keyword>